<accession>A0AAW2YUD1</accession>
<reference evidence="6 7" key="1">
    <citation type="submission" date="2024-03" db="EMBL/GenBank/DDBJ databases">
        <title>The Acrasis kona genome and developmental transcriptomes reveal deep origins of eukaryotic multicellular pathways.</title>
        <authorList>
            <person name="Sheikh S."/>
            <person name="Fu C.-J."/>
            <person name="Brown M.W."/>
            <person name="Baldauf S.L."/>
        </authorList>
    </citation>
    <scope>NUCLEOTIDE SEQUENCE [LARGE SCALE GENOMIC DNA]</scope>
    <source>
        <strain evidence="6 7">ATCC MYA-3509</strain>
    </source>
</reference>
<dbReference type="PANTHER" id="PTHR42887">
    <property type="entry name" value="OS12G0638800 PROTEIN"/>
    <property type="match status" value="1"/>
</dbReference>
<dbReference type="InterPro" id="IPR004792">
    <property type="entry name" value="BaiN-like"/>
</dbReference>
<protein>
    <submittedName>
        <fullName evidence="6">Uncharacterized protein</fullName>
    </submittedName>
</protein>
<name>A0AAW2YUD1_9EUKA</name>
<dbReference type="Gene3D" id="1.10.8.260">
    <property type="entry name" value="HI0933 insert domain-like"/>
    <property type="match status" value="1"/>
</dbReference>
<dbReference type="Pfam" id="PF22780">
    <property type="entry name" value="HI0933_like_1st"/>
    <property type="match status" value="1"/>
</dbReference>
<dbReference type="InterPro" id="IPR023166">
    <property type="entry name" value="BaiN-like_dom_sf"/>
</dbReference>
<dbReference type="AlphaFoldDB" id="A0AAW2YUD1"/>
<dbReference type="Proteomes" id="UP001431209">
    <property type="component" value="Unassembled WGS sequence"/>
</dbReference>
<evidence type="ECO:0000259" key="4">
    <source>
        <dbReference type="Pfam" id="PF03486"/>
    </source>
</evidence>
<gene>
    <name evidence="6" type="ORF">AKO1_013679</name>
</gene>
<dbReference type="PANTHER" id="PTHR42887:SF2">
    <property type="entry name" value="OS12G0638800 PROTEIN"/>
    <property type="match status" value="1"/>
</dbReference>
<dbReference type="NCBIfam" id="TIGR00275">
    <property type="entry name" value="aminoacetone oxidase family FAD-binding enzyme"/>
    <property type="match status" value="1"/>
</dbReference>
<dbReference type="Gene3D" id="3.50.50.60">
    <property type="entry name" value="FAD/NAD(P)-binding domain"/>
    <property type="match status" value="1"/>
</dbReference>
<evidence type="ECO:0000313" key="7">
    <source>
        <dbReference type="Proteomes" id="UP001431209"/>
    </source>
</evidence>
<keyword evidence="2" id="KW-0285">Flavoprotein</keyword>
<dbReference type="InterPro" id="IPR055178">
    <property type="entry name" value="RsdA/BaiN/AoA(So)-like_dom"/>
</dbReference>
<comment type="cofactor">
    <cofactor evidence="1">
        <name>FAD</name>
        <dbReference type="ChEBI" id="CHEBI:57692"/>
    </cofactor>
</comment>
<feature type="domain" description="RsdA/BaiN/AoA(So)-like Rossmann fold-like" evidence="4">
    <location>
        <begin position="1"/>
        <end position="392"/>
    </location>
</feature>
<proteinExistence type="predicted"/>
<dbReference type="Pfam" id="PF03486">
    <property type="entry name" value="HI0933_like"/>
    <property type="match status" value="1"/>
</dbReference>
<evidence type="ECO:0000256" key="2">
    <source>
        <dbReference type="ARBA" id="ARBA00022630"/>
    </source>
</evidence>
<comment type="caution">
    <text evidence="6">The sequence shown here is derived from an EMBL/GenBank/DDBJ whole genome shotgun (WGS) entry which is preliminary data.</text>
</comment>
<dbReference type="SUPFAM" id="SSF51905">
    <property type="entry name" value="FAD/NAD(P)-binding domain"/>
    <property type="match status" value="1"/>
</dbReference>
<evidence type="ECO:0000256" key="1">
    <source>
        <dbReference type="ARBA" id="ARBA00001974"/>
    </source>
</evidence>
<sequence length="399" mass="43752">MSGGSRCNVLPHESKWPSTLDDLENKYFSSSPKILGHILSKWSIPDQVQFFEEELKIPLSVEEETGKYFPSSNDARDVLDGFLKKIRYTTNLVTSADVKDVCKTSDGRFRITYNKDEEILTDRVIMASGGISVINDDGTGYLLLQKLGHNLQPLYAALTPLTSTEESKAAHKSISGVSVERAVVSAFVGGECVYTSYPSALLFTHRGYSGPAILNTSHNVIVDKQFVLNQTSTSHIKNLLNKDLSGSIHLEIWWTPNISRDQWHDKFKYSVSSQTVQKFVQNNSYPNNIPARLASLILGSLADVPCNKLTAEQIESVLDLLCKFKINIGGNEGFKKAEVTGGGVDLTQINPDTLESTQCKGLYIVGEALDAFGCIGGFNFALAWITGRIAAEAALSSLK</sequence>
<dbReference type="InterPro" id="IPR057661">
    <property type="entry name" value="RsdA/BaiN/AoA(So)_Rossmann"/>
</dbReference>
<evidence type="ECO:0000256" key="3">
    <source>
        <dbReference type="ARBA" id="ARBA00022827"/>
    </source>
</evidence>
<evidence type="ECO:0000259" key="5">
    <source>
        <dbReference type="Pfam" id="PF22780"/>
    </source>
</evidence>
<keyword evidence="3" id="KW-0274">FAD</keyword>
<keyword evidence="7" id="KW-1185">Reference proteome</keyword>
<dbReference type="EMBL" id="JAOPGA020000726">
    <property type="protein sequence ID" value="KAL0481037.1"/>
    <property type="molecule type" value="Genomic_DNA"/>
</dbReference>
<evidence type="ECO:0000313" key="6">
    <source>
        <dbReference type="EMBL" id="KAL0481037.1"/>
    </source>
</evidence>
<dbReference type="InterPro" id="IPR036188">
    <property type="entry name" value="FAD/NAD-bd_sf"/>
</dbReference>
<dbReference type="SUPFAM" id="SSF160996">
    <property type="entry name" value="HI0933 insert domain-like"/>
    <property type="match status" value="1"/>
</dbReference>
<organism evidence="6 7">
    <name type="scientific">Acrasis kona</name>
    <dbReference type="NCBI Taxonomy" id="1008807"/>
    <lineage>
        <taxon>Eukaryota</taxon>
        <taxon>Discoba</taxon>
        <taxon>Heterolobosea</taxon>
        <taxon>Tetramitia</taxon>
        <taxon>Eutetramitia</taxon>
        <taxon>Acrasidae</taxon>
        <taxon>Acrasis</taxon>
    </lineage>
</organism>
<dbReference type="Gene3D" id="2.40.30.10">
    <property type="entry name" value="Translation factors"/>
    <property type="match status" value="1"/>
</dbReference>
<feature type="domain" description="RsdA/BaiN/AoA(So)-like insert" evidence="5">
    <location>
        <begin position="155"/>
        <end position="220"/>
    </location>
</feature>